<keyword evidence="5" id="KW-1185">Reference proteome</keyword>
<dbReference type="InterPro" id="IPR008978">
    <property type="entry name" value="HSP20-like_chaperone"/>
</dbReference>
<dbReference type="Gene3D" id="2.60.40.790">
    <property type="match status" value="1"/>
</dbReference>
<proteinExistence type="inferred from homology"/>
<evidence type="ECO:0000259" key="3">
    <source>
        <dbReference type="PROSITE" id="PS01031"/>
    </source>
</evidence>
<evidence type="ECO:0000256" key="2">
    <source>
        <dbReference type="RuleBase" id="RU003616"/>
    </source>
</evidence>
<dbReference type="CDD" id="cd00298">
    <property type="entry name" value="ACD_sHsps_p23-like"/>
    <property type="match status" value="1"/>
</dbReference>
<feature type="domain" description="SHSP" evidence="3">
    <location>
        <begin position="33"/>
        <end position="129"/>
    </location>
</feature>
<protein>
    <recommendedName>
        <fullName evidence="3">SHSP domain-containing protein</fullName>
    </recommendedName>
</protein>
<dbReference type="Pfam" id="PF00011">
    <property type="entry name" value="HSP20"/>
    <property type="match status" value="1"/>
</dbReference>
<comment type="similarity">
    <text evidence="1 2">Belongs to the small heat shock protein (HSP20) family.</text>
</comment>
<gene>
    <name evidence="4" type="ORF">GCM10023090_27760</name>
</gene>
<evidence type="ECO:0000256" key="1">
    <source>
        <dbReference type="PROSITE-ProRule" id="PRU00285"/>
    </source>
</evidence>
<accession>A0ABP8LFG4</accession>
<dbReference type="PROSITE" id="PS01031">
    <property type="entry name" value="SHSP"/>
    <property type="match status" value="1"/>
</dbReference>
<dbReference type="InterPro" id="IPR002068">
    <property type="entry name" value="A-crystallin/Hsp20_dom"/>
</dbReference>
<sequence>MIFAPVIRRATYVAPTPRALDGALQRFLADTLTPAARAAGGCTVQQDANATTLSVDVPGLAREQIDVRIEGSTVTLRSVEGAPRSLHRAFDLGHEIDATASRAKLEHGVLTLTLAQRAPEPRGTTLAVE</sequence>
<name>A0ABP8LFG4_9BURK</name>
<dbReference type="Proteomes" id="UP001501788">
    <property type="component" value="Unassembled WGS sequence"/>
</dbReference>
<organism evidence="4 5">
    <name type="scientific">Acidovorax lacteus</name>
    <dbReference type="NCBI Taxonomy" id="1924988"/>
    <lineage>
        <taxon>Bacteria</taxon>
        <taxon>Pseudomonadati</taxon>
        <taxon>Pseudomonadota</taxon>
        <taxon>Betaproteobacteria</taxon>
        <taxon>Burkholderiales</taxon>
        <taxon>Comamonadaceae</taxon>
        <taxon>Acidovorax</taxon>
    </lineage>
</organism>
<dbReference type="SUPFAM" id="SSF49764">
    <property type="entry name" value="HSP20-like chaperones"/>
    <property type="match status" value="1"/>
</dbReference>
<dbReference type="RefSeq" id="WP_345066421.1">
    <property type="nucleotide sequence ID" value="NZ_BAABEX010000029.1"/>
</dbReference>
<comment type="caution">
    <text evidence="4">The sequence shown here is derived from an EMBL/GenBank/DDBJ whole genome shotgun (WGS) entry which is preliminary data.</text>
</comment>
<evidence type="ECO:0000313" key="5">
    <source>
        <dbReference type="Proteomes" id="UP001501788"/>
    </source>
</evidence>
<evidence type="ECO:0000313" key="4">
    <source>
        <dbReference type="EMBL" id="GAA4428655.1"/>
    </source>
</evidence>
<dbReference type="EMBL" id="BAABEX010000029">
    <property type="protein sequence ID" value="GAA4428655.1"/>
    <property type="molecule type" value="Genomic_DNA"/>
</dbReference>
<reference evidence="5" key="1">
    <citation type="journal article" date="2019" name="Int. J. Syst. Evol. Microbiol.">
        <title>The Global Catalogue of Microorganisms (GCM) 10K type strain sequencing project: providing services to taxonomists for standard genome sequencing and annotation.</title>
        <authorList>
            <consortium name="The Broad Institute Genomics Platform"/>
            <consortium name="The Broad Institute Genome Sequencing Center for Infectious Disease"/>
            <person name="Wu L."/>
            <person name="Ma J."/>
        </authorList>
    </citation>
    <scope>NUCLEOTIDE SEQUENCE [LARGE SCALE GENOMIC DNA]</scope>
    <source>
        <strain evidence="5">JCM 31890</strain>
    </source>
</reference>